<sequence>MSRIIKERVPGLKAVERYPKLMVLGKPGSGKTTFLKYLAIQCIYGENFTNLVPIFITLREFAEIKFIAIVLTHQLKSNFPNHRN</sequence>
<keyword evidence="2" id="KW-1185">Reference proteome</keyword>
<gene>
    <name evidence="1" type="ORF">ACE1CC_06960</name>
</gene>
<comment type="caution">
    <text evidence="1">The sequence shown here is derived from an EMBL/GenBank/DDBJ whole genome shotgun (WGS) entry which is preliminary data.</text>
</comment>
<dbReference type="EMBL" id="JBHFNQ010000055">
    <property type="protein sequence ID" value="MFB2876615.1"/>
    <property type="molecule type" value="Genomic_DNA"/>
</dbReference>
<dbReference type="InterPro" id="IPR027417">
    <property type="entry name" value="P-loop_NTPase"/>
</dbReference>
<name>A0ABV4X1G4_9CYAN</name>
<evidence type="ECO:0000313" key="1">
    <source>
        <dbReference type="EMBL" id="MFB2876615.1"/>
    </source>
</evidence>
<proteinExistence type="predicted"/>
<evidence type="ECO:0000313" key="2">
    <source>
        <dbReference type="Proteomes" id="UP001576774"/>
    </source>
</evidence>
<organism evidence="1 2">
    <name type="scientific">Floridaenema aerugineum BLCC-F46</name>
    <dbReference type="NCBI Taxonomy" id="3153654"/>
    <lineage>
        <taxon>Bacteria</taxon>
        <taxon>Bacillati</taxon>
        <taxon>Cyanobacteriota</taxon>
        <taxon>Cyanophyceae</taxon>
        <taxon>Oscillatoriophycideae</taxon>
        <taxon>Aerosakkonematales</taxon>
        <taxon>Aerosakkonemataceae</taxon>
        <taxon>Floridanema</taxon>
        <taxon>Floridanema aerugineum</taxon>
    </lineage>
</organism>
<reference evidence="1 2" key="1">
    <citation type="submission" date="2024-09" db="EMBL/GenBank/DDBJ databases">
        <title>Floridaenema gen nov. (Aerosakkonemataceae, Aerosakkonematales ord. nov., Cyanobacteria) from benthic tropical and subtropical fresh waters, with the description of four new species.</title>
        <authorList>
            <person name="Moretto J.A."/>
            <person name="Berthold D.E."/>
            <person name="Lefler F.W."/>
            <person name="Huang I.-S."/>
            <person name="Laughinghouse H. IV."/>
        </authorList>
    </citation>
    <scope>NUCLEOTIDE SEQUENCE [LARGE SCALE GENOMIC DNA]</scope>
    <source>
        <strain evidence="1 2">BLCC-F46</strain>
    </source>
</reference>
<dbReference type="Proteomes" id="UP001576774">
    <property type="component" value="Unassembled WGS sequence"/>
</dbReference>
<protein>
    <submittedName>
        <fullName evidence="1">NACHT domain-containing NTPase</fullName>
    </submittedName>
</protein>
<dbReference type="RefSeq" id="WP_413261511.1">
    <property type="nucleotide sequence ID" value="NZ_JBHFNQ010000055.1"/>
</dbReference>
<dbReference type="SUPFAM" id="SSF52540">
    <property type="entry name" value="P-loop containing nucleoside triphosphate hydrolases"/>
    <property type="match status" value="1"/>
</dbReference>
<accession>A0ABV4X1G4</accession>
<dbReference type="Gene3D" id="3.40.50.300">
    <property type="entry name" value="P-loop containing nucleotide triphosphate hydrolases"/>
    <property type="match status" value="1"/>
</dbReference>